<dbReference type="PANTHER" id="PTHR36057">
    <property type="match status" value="1"/>
</dbReference>
<proteinExistence type="predicted"/>
<feature type="signal peptide" evidence="1">
    <location>
        <begin position="1"/>
        <end position="21"/>
    </location>
</feature>
<keyword evidence="5" id="KW-1185">Reference proteome</keyword>
<feature type="chain" id="PRO_5040825347" description="DUF1223 domain-containing protein" evidence="1">
    <location>
        <begin position="22"/>
        <end position="243"/>
    </location>
</feature>
<dbReference type="InterPro" id="IPR010634">
    <property type="entry name" value="DUF1223"/>
</dbReference>
<dbReference type="Pfam" id="PF06764">
    <property type="entry name" value="DUF1223"/>
    <property type="match status" value="1"/>
</dbReference>
<dbReference type="EMBL" id="JAVDPY010000001">
    <property type="protein sequence ID" value="MDR6331771.1"/>
    <property type="molecule type" value="Genomic_DNA"/>
</dbReference>
<dbReference type="EMBL" id="BSDO01000002">
    <property type="protein sequence ID" value="GLI22436.1"/>
    <property type="molecule type" value="Genomic_DNA"/>
</dbReference>
<dbReference type="GeneID" id="95762899"/>
<reference evidence="2" key="1">
    <citation type="submission" date="2022-12" db="EMBL/GenBank/DDBJ databases">
        <title>Reference genome sequencing for broad-spectrum identification of bacterial and archaeal isolates by mass spectrometry.</title>
        <authorList>
            <person name="Sekiguchi Y."/>
            <person name="Tourlousse D.M."/>
        </authorList>
    </citation>
    <scope>NUCLEOTIDE SEQUENCE</scope>
    <source>
        <strain evidence="2">301</strain>
    </source>
</reference>
<dbReference type="InterPro" id="IPR036249">
    <property type="entry name" value="Thioredoxin-like_sf"/>
</dbReference>
<dbReference type="PANTHER" id="PTHR36057:SF1">
    <property type="entry name" value="LIPOPROTEIN LIPID ATTACHMENT SITE-LIKE PROTEIN, PUTATIVE (DUF1223)-RELATED"/>
    <property type="match status" value="1"/>
</dbReference>
<name>A0A9W6CHJ9_XANFL</name>
<evidence type="ECO:0000313" key="3">
    <source>
        <dbReference type="EMBL" id="MDR6331771.1"/>
    </source>
</evidence>
<evidence type="ECO:0008006" key="6">
    <source>
        <dbReference type="Google" id="ProtNLM"/>
    </source>
</evidence>
<reference evidence="3 5" key="2">
    <citation type="submission" date="2023-07" db="EMBL/GenBank/DDBJ databases">
        <title>Genomic Encyclopedia of Type Strains, Phase IV (KMG-IV): sequencing the most valuable type-strain genomes for metagenomic binning, comparative biology and taxonomic classification.</title>
        <authorList>
            <person name="Goeker M."/>
        </authorList>
    </citation>
    <scope>NUCLEOTIDE SEQUENCE [LARGE SCALE GENOMIC DNA]</scope>
    <source>
        <strain evidence="3 5">DSM 338</strain>
    </source>
</reference>
<dbReference type="AlphaFoldDB" id="A0A9W6CHJ9"/>
<evidence type="ECO:0000256" key="1">
    <source>
        <dbReference type="SAM" id="SignalP"/>
    </source>
</evidence>
<keyword evidence="1" id="KW-0732">Signal</keyword>
<dbReference type="SUPFAM" id="SSF52833">
    <property type="entry name" value="Thioredoxin-like"/>
    <property type="match status" value="1"/>
</dbReference>
<evidence type="ECO:0000313" key="2">
    <source>
        <dbReference type="EMBL" id="GLI22436.1"/>
    </source>
</evidence>
<dbReference type="Proteomes" id="UP001144397">
    <property type="component" value="Unassembled WGS sequence"/>
</dbReference>
<protein>
    <recommendedName>
        <fullName evidence="6">DUF1223 domain-containing protein</fullName>
    </recommendedName>
</protein>
<gene>
    <name evidence="3" type="ORF">GGQ86_000218</name>
    <name evidence="2" type="ORF">XFLAVUS301_21100</name>
</gene>
<evidence type="ECO:0000313" key="5">
    <source>
        <dbReference type="Proteomes" id="UP001245370"/>
    </source>
</evidence>
<evidence type="ECO:0000313" key="4">
    <source>
        <dbReference type="Proteomes" id="UP001144397"/>
    </source>
</evidence>
<sequence>MMLNRSALALVLALAASPAMAQTQPKVVVELFTSQGCASCPPADALLNDLAKDPQVLALTLSVDYWDYVGWKDTLALHGHSLRQKAYAEQRPDKKIYTPQMVIDGQIAAKGSDRAAVQRAVMTARASGGLSLPVEVKRDGDALEITLPQPLTIEDGAELWACPVSRTQSVSIGRGENGGRNVTYSNVVRGWTRVARWQGDVRTFRVPLKDLHREGMDAVAVMVQTGTPAAPGQIVGATLFPLD</sequence>
<comment type="caution">
    <text evidence="2">The sequence shown here is derived from an EMBL/GenBank/DDBJ whole genome shotgun (WGS) entry which is preliminary data.</text>
</comment>
<dbReference type="Proteomes" id="UP001245370">
    <property type="component" value="Unassembled WGS sequence"/>
</dbReference>
<organism evidence="2 4">
    <name type="scientific">Xanthobacter flavus</name>
    <dbReference type="NCBI Taxonomy" id="281"/>
    <lineage>
        <taxon>Bacteria</taxon>
        <taxon>Pseudomonadati</taxon>
        <taxon>Pseudomonadota</taxon>
        <taxon>Alphaproteobacteria</taxon>
        <taxon>Hyphomicrobiales</taxon>
        <taxon>Xanthobacteraceae</taxon>
        <taxon>Xanthobacter</taxon>
    </lineage>
</organism>
<dbReference type="RefSeq" id="WP_281807428.1">
    <property type="nucleotide sequence ID" value="NZ_BSDO01000002.1"/>
</dbReference>
<accession>A0A9W6CHJ9</accession>